<evidence type="ECO:0000313" key="2">
    <source>
        <dbReference type="EMBL" id="KAG5536367.1"/>
    </source>
</evidence>
<feature type="region of interest" description="Disordered" evidence="1">
    <location>
        <begin position="48"/>
        <end position="93"/>
    </location>
</feature>
<name>A0AAV6J5M5_9ERIC</name>
<proteinExistence type="predicted"/>
<dbReference type="AlphaFoldDB" id="A0AAV6J5M5"/>
<keyword evidence="3" id="KW-1185">Reference proteome</keyword>
<dbReference type="EMBL" id="JACTNZ010000008">
    <property type="protein sequence ID" value="KAG5536367.1"/>
    <property type="molecule type" value="Genomic_DNA"/>
</dbReference>
<gene>
    <name evidence="2" type="ORF">RHGRI_023963</name>
</gene>
<feature type="compositionally biased region" description="Basic and acidic residues" evidence="1">
    <location>
        <begin position="74"/>
        <end position="87"/>
    </location>
</feature>
<reference evidence="2" key="1">
    <citation type="submission" date="2020-08" db="EMBL/GenBank/DDBJ databases">
        <title>Plant Genome Project.</title>
        <authorList>
            <person name="Zhang R.-G."/>
        </authorList>
    </citation>
    <scope>NUCLEOTIDE SEQUENCE</scope>
    <source>
        <strain evidence="2">WSP0</strain>
        <tissue evidence="2">Leaf</tissue>
    </source>
</reference>
<protein>
    <submittedName>
        <fullName evidence="2">Uncharacterized protein</fullName>
    </submittedName>
</protein>
<evidence type="ECO:0000313" key="3">
    <source>
        <dbReference type="Proteomes" id="UP000823749"/>
    </source>
</evidence>
<comment type="caution">
    <text evidence="2">The sequence shown here is derived from an EMBL/GenBank/DDBJ whole genome shotgun (WGS) entry which is preliminary data.</text>
</comment>
<organism evidence="2 3">
    <name type="scientific">Rhododendron griersonianum</name>
    <dbReference type="NCBI Taxonomy" id="479676"/>
    <lineage>
        <taxon>Eukaryota</taxon>
        <taxon>Viridiplantae</taxon>
        <taxon>Streptophyta</taxon>
        <taxon>Embryophyta</taxon>
        <taxon>Tracheophyta</taxon>
        <taxon>Spermatophyta</taxon>
        <taxon>Magnoliopsida</taxon>
        <taxon>eudicotyledons</taxon>
        <taxon>Gunneridae</taxon>
        <taxon>Pentapetalae</taxon>
        <taxon>asterids</taxon>
        <taxon>Ericales</taxon>
        <taxon>Ericaceae</taxon>
        <taxon>Ericoideae</taxon>
        <taxon>Rhodoreae</taxon>
        <taxon>Rhododendron</taxon>
    </lineage>
</organism>
<dbReference type="Proteomes" id="UP000823749">
    <property type="component" value="Chromosome 8"/>
</dbReference>
<accession>A0AAV6J5M5</accession>
<feature type="compositionally biased region" description="Low complexity" evidence="1">
    <location>
        <begin position="58"/>
        <end position="73"/>
    </location>
</feature>
<evidence type="ECO:0000256" key="1">
    <source>
        <dbReference type="SAM" id="MobiDB-lite"/>
    </source>
</evidence>
<sequence>MRRRSTAAAAVVPRSCSVGMGRIYEDGPCEFGEDAVDEAVVDEDDDVVESAPLDSPPDDFSLFSDPFFVPSDSSQRDLDGGESGRRDGRPRRR</sequence>